<dbReference type="InterPro" id="IPR014322">
    <property type="entry name" value="RNA_pol_sigma-B/F/G"/>
</dbReference>
<dbReference type="PRINTS" id="PR00046">
    <property type="entry name" value="SIGMA70FCT"/>
</dbReference>
<dbReference type="NCBIfam" id="TIGR02937">
    <property type="entry name" value="sigma70-ECF"/>
    <property type="match status" value="1"/>
</dbReference>
<organism evidence="9 10">
    <name type="scientific">Pseudonocardia yunnanensis</name>
    <dbReference type="NCBI Taxonomy" id="58107"/>
    <lineage>
        <taxon>Bacteria</taxon>
        <taxon>Bacillati</taxon>
        <taxon>Actinomycetota</taxon>
        <taxon>Actinomycetes</taxon>
        <taxon>Pseudonocardiales</taxon>
        <taxon>Pseudonocardiaceae</taxon>
        <taxon>Pseudonocardia</taxon>
    </lineage>
</organism>
<evidence type="ECO:0000256" key="1">
    <source>
        <dbReference type="ARBA" id="ARBA00009013"/>
    </source>
</evidence>
<dbReference type="Pfam" id="PF13466">
    <property type="entry name" value="STAS_2"/>
    <property type="match status" value="1"/>
</dbReference>
<feature type="domain" description="STAS" evidence="8">
    <location>
        <begin position="153"/>
        <end position="257"/>
    </location>
</feature>
<keyword evidence="3" id="KW-0731">Sigma factor</keyword>
<dbReference type="NCBIfam" id="TIGR02980">
    <property type="entry name" value="SigBFG"/>
    <property type="match status" value="1"/>
</dbReference>
<dbReference type="InterPro" id="IPR036513">
    <property type="entry name" value="STAS_dom_sf"/>
</dbReference>
<evidence type="ECO:0000256" key="3">
    <source>
        <dbReference type="ARBA" id="ARBA00023082"/>
    </source>
</evidence>
<evidence type="ECO:0000313" key="9">
    <source>
        <dbReference type="EMBL" id="MFD1515973.1"/>
    </source>
</evidence>
<dbReference type="Pfam" id="PF01740">
    <property type="entry name" value="STAS"/>
    <property type="match status" value="1"/>
</dbReference>
<feature type="region of interest" description="Disordered" evidence="7">
    <location>
        <begin position="1"/>
        <end position="27"/>
    </location>
</feature>
<dbReference type="CDD" id="cd06171">
    <property type="entry name" value="Sigma70_r4"/>
    <property type="match status" value="1"/>
</dbReference>
<evidence type="ECO:0000259" key="8">
    <source>
        <dbReference type="PROSITE" id="PS50801"/>
    </source>
</evidence>
<evidence type="ECO:0000256" key="4">
    <source>
        <dbReference type="ARBA" id="ARBA00023125"/>
    </source>
</evidence>
<evidence type="ECO:0000256" key="5">
    <source>
        <dbReference type="ARBA" id="ARBA00023163"/>
    </source>
</evidence>
<name>A0ABW4EMS9_9PSEU</name>
<feature type="domain" description="STAS" evidence="8">
    <location>
        <begin position="41"/>
        <end position="105"/>
    </location>
</feature>
<dbReference type="Gene3D" id="3.30.750.24">
    <property type="entry name" value="STAS domain"/>
    <property type="match status" value="2"/>
</dbReference>
<dbReference type="InterPro" id="IPR007630">
    <property type="entry name" value="RNA_pol_sigma70_r4"/>
</dbReference>
<dbReference type="Gene3D" id="1.20.140.160">
    <property type="match status" value="1"/>
</dbReference>
<dbReference type="PANTHER" id="PTHR30385">
    <property type="entry name" value="SIGMA FACTOR F FLAGELLAR"/>
    <property type="match status" value="1"/>
</dbReference>
<dbReference type="NCBIfam" id="TIGR00377">
    <property type="entry name" value="ant_ant_sig"/>
    <property type="match status" value="1"/>
</dbReference>
<dbReference type="EMBL" id="JBHUCO010000001">
    <property type="protein sequence ID" value="MFD1515973.1"/>
    <property type="molecule type" value="Genomic_DNA"/>
</dbReference>
<proteinExistence type="inferred from homology"/>
<dbReference type="InterPro" id="IPR007624">
    <property type="entry name" value="RNA_pol_sigma70_r3"/>
</dbReference>
<evidence type="ECO:0000256" key="6">
    <source>
        <dbReference type="RuleBase" id="RU003749"/>
    </source>
</evidence>
<evidence type="ECO:0000256" key="2">
    <source>
        <dbReference type="ARBA" id="ARBA00023015"/>
    </source>
</evidence>
<protein>
    <recommendedName>
        <fullName evidence="6">Anti-sigma factor antagonist</fullName>
    </recommendedName>
</protein>
<dbReference type="InterPro" id="IPR013324">
    <property type="entry name" value="RNA_pol_sigma_r3/r4-like"/>
</dbReference>
<dbReference type="SUPFAM" id="SSF88659">
    <property type="entry name" value="Sigma3 and sigma4 domains of RNA polymerase sigma factors"/>
    <property type="match status" value="2"/>
</dbReference>
<comment type="similarity">
    <text evidence="1 6">Belongs to the anti-sigma-factor antagonist family.</text>
</comment>
<dbReference type="Pfam" id="PF04542">
    <property type="entry name" value="Sigma70_r2"/>
    <property type="match status" value="1"/>
</dbReference>
<feature type="compositionally biased region" description="Low complexity" evidence="7">
    <location>
        <begin position="1"/>
        <end position="16"/>
    </location>
</feature>
<keyword evidence="4" id="KW-0238">DNA-binding</keyword>
<keyword evidence="5" id="KW-0804">Transcription</keyword>
<dbReference type="SUPFAM" id="SSF88946">
    <property type="entry name" value="Sigma2 domain of RNA polymerase sigma factors"/>
    <property type="match status" value="1"/>
</dbReference>
<dbReference type="Pfam" id="PF04539">
    <property type="entry name" value="Sigma70_r3"/>
    <property type="match status" value="1"/>
</dbReference>
<evidence type="ECO:0000313" key="10">
    <source>
        <dbReference type="Proteomes" id="UP001597114"/>
    </source>
</evidence>
<reference evidence="10" key="1">
    <citation type="journal article" date="2019" name="Int. J. Syst. Evol. Microbiol.">
        <title>The Global Catalogue of Microorganisms (GCM) 10K type strain sequencing project: providing services to taxonomists for standard genome sequencing and annotation.</title>
        <authorList>
            <consortium name="The Broad Institute Genomics Platform"/>
            <consortium name="The Broad Institute Genome Sequencing Center for Infectious Disease"/>
            <person name="Wu L."/>
            <person name="Ma J."/>
        </authorList>
    </citation>
    <scope>NUCLEOTIDE SEQUENCE [LARGE SCALE GENOMIC DNA]</scope>
    <source>
        <strain evidence="10">CCM 7043</strain>
    </source>
</reference>
<dbReference type="Gene3D" id="1.20.120.1810">
    <property type="match status" value="1"/>
</dbReference>
<dbReference type="InterPro" id="IPR058548">
    <property type="entry name" value="MlaB-like_STAS"/>
</dbReference>
<dbReference type="SUPFAM" id="SSF52091">
    <property type="entry name" value="SpoIIaa-like"/>
    <property type="match status" value="2"/>
</dbReference>
<dbReference type="PROSITE" id="PS50801">
    <property type="entry name" value="STAS"/>
    <property type="match status" value="2"/>
</dbReference>
<keyword evidence="10" id="KW-1185">Reference proteome</keyword>
<dbReference type="Pfam" id="PF04545">
    <property type="entry name" value="Sigma70_r4"/>
    <property type="match status" value="1"/>
</dbReference>
<evidence type="ECO:0000256" key="7">
    <source>
        <dbReference type="SAM" id="MobiDB-lite"/>
    </source>
</evidence>
<dbReference type="InterPro" id="IPR013325">
    <property type="entry name" value="RNA_pol_sigma_r2"/>
</dbReference>
<dbReference type="Proteomes" id="UP001597114">
    <property type="component" value="Unassembled WGS sequence"/>
</dbReference>
<dbReference type="InterPro" id="IPR003658">
    <property type="entry name" value="Anti-sigma_ant"/>
</dbReference>
<gene>
    <name evidence="9" type="ORF">ACFSJD_00655</name>
</gene>
<keyword evidence="2" id="KW-0805">Transcription regulation</keyword>
<dbReference type="PANTHER" id="PTHR30385:SF4">
    <property type="entry name" value="RNA POLYMERASE SIGMA-E FACTOR"/>
    <property type="match status" value="1"/>
</dbReference>
<dbReference type="InterPro" id="IPR007627">
    <property type="entry name" value="RNA_pol_sigma70_r2"/>
</dbReference>
<sequence>MSSGLSSAASPADGAAPPTPKSNARPSLEVTVGRHGHETRLLIQGEVDLSTAAQFSAALAVGLAVGADSLVVDLRGVAFFDCGGLEALVRAARQACTERTRLRVVPGAVVGDLAALLRGWAELPECVAVSEDEPRAIRQGNALTIGMDVPRRGALVLRPDGDLDLATVDLLDDVVTAALADARRAGSRSVVVDLDRVRFMSAAGVAVLCKGQLRAGADGVSFRLAGGPPVVRRILRVTGASAVLEPYDSVAEALAPAIPRPRAAERGAGGPRRRDDDYARLAPLFVERVRLPADDPRQQILRTELIKGYLPVAHNVARRHHYRGENLDDLEQVATIGLINAVDRFDPARGVDFLSFAIPTINGEVQRHYRDRTSTIRVPRPIRELQVRVYQAADEMSQKMGRAATPRELALRLGVSLETVIQALQAAYETRPSSLDETRYNDDAGPIADTVGDVDPELDLVDNRESLTPLLDRLPERDRKIVLLRFYGNMTQTEIAKRTGISQMHVSRLLSSTLAQLRRQLVEGA</sequence>
<comment type="caution">
    <text evidence="9">The sequence shown here is derived from an EMBL/GenBank/DDBJ whole genome shotgun (WGS) entry which is preliminary data.</text>
</comment>
<dbReference type="InterPro" id="IPR014284">
    <property type="entry name" value="RNA_pol_sigma-70_dom"/>
</dbReference>
<dbReference type="InterPro" id="IPR000943">
    <property type="entry name" value="RNA_pol_sigma70"/>
</dbReference>
<dbReference type="CDD" id="cd07043">
    <property type="entry name" value="STAS_anti-anti-sigma_factors"/>
    <property type="match status" value="2"/>
</dbReference>
<dbReference type="InterPro" id="IPR002645">
    <property type="entry name" value="STAS_dom"/>
</dbReference>
<accession>A0ABW4EMS9</accession>
<dbReference type="RefSeq" id="WP_344724719.1">
    <property type="nucleotide sequence ID" value="NZ_BAAAUS010000027.1"/>
</dbReference>